<dbReference type="RefSeq" id="WP_060683191.1">
    <property type="nucleotide sequence ID" value="NZ_SUQN01000006.1"/>
</dbReference>
<gene>
    <name evidence="1" type="ORF">FCH32_15675</name>
</gene>
<sequence>MATRSLNPFHDVADKTKRDAIVKILTLLSEKEQPESALIKHSGVGSNAMYLLGEMRMFGLIQPSVRDGFIALQDRGTYALNEMK</sequence>
<comment type="caution">
    <text evidence="1">The sequence shown here is derived from an EMBL/GenBank/DDBJ whole genome shotgun (WGS) entry which is preliminary data.</text>
</comment>
<dbReference type="EMBL" id="SUQN01000006">
    <property type="protein sequence ID" value="NTZ51720.1"/>
    <property type="molecule type" value="Genomic_DNA"/>
</dbReference>
<evidence type="ECO:0000313" key="1">
    <source>
        <dbReference type="EMBL" id="NTZ51720.1"/>
    </source>
</evidence>
<protein>
    <recommendedName>
        <fullName evidence="3">ArsR family transcriptional regulator</fullName>
    </recommendedName>
</protein>
<dbReference type="AlphaFoldDB" id="A0ABD6M5K3"/>
<evidence type="ECO:0000313" key="2">
    <source>
        <dbReference type="Proteomes" id="UP000729009"/>
    </source>
</evidence>
<accession>A0ABD6M5K3</accession>
<dbReference type="Proteomes" id="UP000729009">
    <property type="component" value="Unassembled WGS sequence"/>
</dbReference>
<reference evidence="1 2" key="1">
    <citation type="submission" date="2019-05" db="EMBL/GenBank/DDBJ databases">
        <title>Draft genomes of bacterial isolates retrieved from different Forrest soils.</title>
        <authorList>
            <person name="Soares-Castro P."/>
            <person name="Santos P.M."/>
        </authorList>
    </citation>
    <scope>NUCLEOTIDE SEQUENCE [LARGE SCALE GENOMIC DNA]</scope>
    <source>
        <strain evidence="1 2">UMG736</strain>
    </source>
</reference>
<organism evidence="1 2">
    <name type="scientific">Citrobacter gillenii</name>
    <dbReference type="NCBI Taxonomy" id="67828"/>
    <lineage>
        <taxon>Bacteria</taxon>
        <taxon>Pseudomonadati</taxon>
        <taxon>Pseudomonadota</taxon>
        <taxon>Gammaproteobacteria</taxon>
        <taxon>Enterobacterales</taxon>
        <taxon>Enterobacteriaceae</taxon>
        <taxon>Citrobacter</taxon>
        <taxon>Citrobacter freundii complex</taxon>
    </lineage>
</organism>
<keyword evidence="2" id="KW-1185">Reference proteome</keyword>
<name>A0ABD6M5K3_9ENTR</name>
<proteinExistence type="predicted"/>
<evidence type="ECO:0008006" key="3">
    <source>
        <dbReference type="Google" id="ProtNLM"/>
    </source>
</evidence>